<reference evidence="2 3" key="1">
    <citation type="submission" date="2019-03" db="EMBL/GenBank/DDBJ databases">
        <title>Genomic Encyclopedia of Type Strains, Phase IV (KMG-IV): sequencing the most valuable type-strain genomes for metagenomic binning, comparative biology and taxonomic classification.</title>
        <authorList>
            <person name="Goeker M."/>
        </authorList>
    </citation>
    <scope>NUCLEOTIDE SEQUENCE [LARGE SCALE GENOMIC DNA]</scope>
    <source>
        <strain evidence="2 3">DSM 24830</strain>
    </source>
</reference>
<accession>A0A4R1F6R9</accession>
<dbReference type="InterPro" id="IPR022529">
    <property type="entry name" value="DUF3530"/>
</dbReference>
<name>A0A4R1F6R9_9GAMM</name>
<dbReference type="AlphaFoldDB" id="A0A4R1F6R9"/>
<keyword evidence="3" id="KW-1185">Reference proteome</keyword>
<dbReference type="Proteomes" id="UP000294887">
    <property type="component" value="Unassembled WGS sequence"/>
</dbReference>
<dbReference type="EMBL" id="SMFQ01000002">
    <property type="protein sequence ID" value="TCJ89280.1"/>
    <property type="molecule type" value="Genomic_DNA"/>
</dbReference>
<evidence type="ECO:0000313" key="3">
    <source>
        <dbReference type="Proteomes" id="UP000294887"/>
    </source>
</evidence>
<dbReference type="InterPro" id="IPR029058">
    <property type="entry name" value="AB_hydrolase_fold"/>
</dbReference>
<dbReference type="RefSeq" id="WP_165874627.1">
    <property type="nucleotide sequence ID" value="NZ_BAAAFU010000008.1"/>
</dbReference>
<organism evidence="2 3">
    <name type="scientific">Cocleimonas flava</name>
    <dbReference type="NCBI Taxonomy" id="634765"/>
    <lineage>
        <taxon>Bacteria</taxon>
        <taxon>Pseudomonadati</taxon>
        <taxon>Pseudomonadota</taxon>
        <taxon>Gammaproteobacteria</taxon>
        <taxon>Thiotrichales</taxon>
        <taxon>Thiotrichaceae</taxon>
        <taxon>Cocleimonas</taxon>
    </lineage>
</organism>
<feature type="chain" id="PRO_5020413628" evidence="1">
    <location>
        <begin position="30"/>
        <end position="262"/>
    </location>
</feature>
<protein>
    <submittedName>
        <fullName evidence="2">Dienelactone hydrolase</fullName>
    </submittedName>
</protein>
<dbReference type="Gene3D" id="3.40.50.1820">
    <property type="entry name" value="alpha/beta hydrolase"/>
    <property type="match status" value="1"/>
</dbReference>
<gene>
    <name evidence="2" type="ORF">EV695_1143</name>
</gene>
<comment type="caution">
    <text evidence="2">The sequence shown here is derived from an EMBL/GenBank/DDBJ whole genome shotgun (WGS) entry which is preliminary data.</text>
</comment>
<dbReference type="GO" id="GO:0016787">
    <property type="term" value="F:hydrolase activity"/>
    <property type="evidence" value="ECO:0007669"/>
    <property type="project" value="UniProtKB-KW"/>
</dbReference>
<dbReference type="SUPFAM" id="SSF53474">
    <property type="entry name" value="alpha/beta-Hydrolases"/>
    <property type="match status" value="1"/>
</dbReference>
<evidence type="ECO:0000256" key="1">
    <source>
        <dbReference type="SAM" id="SignalP"/>
    </source>
</evidence>
<evidence type="ECO:0000313" key="2">
    <source>
        <dbReference type="EMBL" id="TCJ89280.1"/>
    </source>
</evidence>
<keyword evidence="1" id="KW-0732">Signal</keyword>
<proteinExistence type="predicted"/>
<feature type="signal peptide" evidence="1">
    <location>
        <begin position="1"/>
        <end position="29"/>
    </location>
</feature>
<keyword evidence="2" id="KW-0378">Hydrolase</keyword>
<dbReference type="Pfam" id="PF12048">
    <property type="entry name" value="DUF3530"/>
    <property type="match status" value="2"/>
</dbReference>
<sequence length="262" mass="29310">MKNKRHLPTYRAFFALALTCLFSVTSVFASDLEKEKRWAEQISDSLFDGEAIELNDGSNDFLAIDTRADEPSDVAVIVIHGIGIHPDWETVVKPLRVELAEKGWNTLSLQMPVLANDADSEDYEPLMKEVPARIDAGIRYLAKEGAKKVVIVAHSLGARMANYYLSHKKVYKEAHTETPIVAYIGIGMNTDNEQFLKNIKIPVLDLYGEKDLEGVLSSTETRKQAASQNKGYKQQKIAGANHFFEGHDDDLVNAVVIELQKY</sequence>